<reference evidence="5 6" key="1">
    <citation type="submission" date="2018-07" db="EMBL/GenBank/DDBJ databases">
        <title>Bacillus sp. YLB-04 draft genome sequence.</title>
        <authorList>
            <person name="Yu L."/>
            <person name="Tang X."/>
        </authorList>
    </citation>
    <scope>NUCLEOTIDE SEQUENCE [LARGE SCALE GENOMIC DNA]</scope>
    <source>
        <strain evidence="5 6">YLB-04</strain>
    </source>
</reference>
<organism evidence="5 6">
    <name type="scientific">Neobacillus piezotolerans</name>
    <dbReference type="NCBI Taxonomy" id="2259171"/>
    <lineage>
        <taxon>Bacteria</taxon>
        <taxon>Bacillati</taxon>
        <taxon>Bacillota</taxon>
        <taxon>Bacilli</taxon>
        <taxon>Bacillales</taxon>
        <taxon>Bacillaceae</taxon>
        <taxon>Neobacillus</taxon>
    </lineage>
</organism>
<dbReference type="InterPro" id="IPR002510">
    <property type="entry name" value="Metalloprtase-TldD/E_N"/>
</dbReference>
<proteinExistence type="inferred from homology"/>
<evidence type="ECO:0000313" key="5">
    <source>
        <dbReference type="EMBL" id="RDU36057.1"/>
    </source>
</evidence>
<evidence type="ECO:0000259" key="2">
    <source>
        <dbReference type="Pfam" id="PF01523"/>
    </source>
</evidence>
<dbReference type="InterPro" id="IPR045569">
    <property type="entry name" value="Metalloprtase-TldD/E_C"/>
</dbReference>
<evidence type="ECO:0000313" key="6">
    <source>
        <dbReference type="Proteomes" id="UP000257144"/>
    </source>
</evidence>
<comment type="similarity">
    <text evidence="1">Belongs to the peptidase U62 family.</text>
</comment>
<dbReference type="RefSeq" id="WP_115452985.1">
    <property type="nucleotide sequence ID" value="NZ_QNQT01000007.1"/>
</dbReference>
<feature type="domain" description="Metalloprotease TldD/E central" evidence="4">
    <location>
        <begin position="111"/>
        <end position="215"/>
    </location>
</feature>
<dbReference type="SUPFAM" id="SSF111283">
    <property type="entry name" value="Putative modulator of DNA gyrase, PmbA/TldD"/>
    <property type="match status" value="1"/>
</dbReference>
<dbReference type="Pfam" id="PF19290">
    <property type="entry name" value="PmbA_TldD_2nd"/>
    <property type="match status" value="1"/>
</dbReference>
<dbReference type="InterPro" id="IPR035068">
    <property type="entry name" value="TldD/PmbA_N"/>
</dbReference>
<dbReference type="Gene3D" id="3.30.2290.10">
    <property type="entry name" value="PmbA/TldD superfamily"/>
    <property type="match status" value="1"/>
</dbReference>
<dbReference type="InterPro" id="IPR036059">
    <property type="entry name" value="TldD/PmbA_sf"/>
</dbReference>
<dbReference type="AlphaFoldDB" id="A0A3D8GP03"/>
<dbReference type="Pfam" id="PF19289">
    <property type="entry name" value="PmbA_TldD_3rd"/>
    <property type="match status" value="1"/>
</dbReference>
<gene>
    <name evidence="5" type="ORF">DRW41_15835</name>
</gene>
<name>A0A3D8GP03_9BACI</name>
<sequence length="444" mass="48711">MNFQELLFREAENRGFTDVEIYFEKKEVFGCQIYNGEIDQYEIAEDGGVSFRGKINGKMGYAYTEKIDEASISYLIENAMENAAVLNDDEGEEIFPGSESYAQGDFFSESLQELAIPEKIQFIMDVEKELLAADPRFQPTDFCGIRTESVIKTLVNNKGLNVSDKLNVLYVYVQAIVKEGEEKKTSFEYKVTKDFHKLNAREIAQKAAEEALAQLGSRSIESRKYPVLLRNDAAAQLLAVYSGNFSAENTQAGTSPLKNKQGKEIASAKVTIVDDPFLEGGLGCRTFDSEGVATRKLTVVESGVLQSLLHNLKTARKDKTSTTGHAHKNPYKSAVKVGPSNFYIEPSLKGFSELISGMDEGILITQLSGLHSGANTVSGDFSVAANGFYVKDGKVQYPVNLMTIAGNFYEMLKGVVEIGSDLTFPLSPIGSPSLLVESLSVTVE</sequence>
<comment type="caution">
    <text evidence="5">The sequence shown here is derived from an EMBL/GenBank/DDBJ whole genome shotgun (WGS) entry which is preliminary data.</text>
</comment>
<dbReference type="EMBL" id="QNQT01000007">
    <property type="protein sequence ID" value="RDU36057.1"/>
    <property type="molecule type" value="Genomic_DNA"/>
</dbReference>
<dbReference type="OrthoDB" id="9803618at2"/>
<accession>A0A3D8GP03</accession>
<dbReference type="GO" id="GO:0008237">
    <property type="term" value="F:metallopeptidase activity"/>
    <property type="evidence" value="ECO:0007669"/>
    <property type="project" value="InterPro"/>
</dbReference>
<feature type="domain" description="Metalloprotease TldD/E C-terminal" evidence="3">
    <location>
        <begin position="222"/>
        <end position="442"/>
    </location>
</feature>
<keyword evidence="6" id="KW-1185">Reference proteome</keyword>
<evidence type="ECO:0000259" key="4">
    <source>
        <dbReference type="Pfam" id="PF19290"/>
    </source>
</evidence>
<evidence type="ECO:0000256" key="1">
    <source>
        <dbReference type="ARBA" id="ARBA00005836"/>
    </source>
</evidence>
<dbReference type="PANTHER" id="PTHR43421:SF1">
    <property type="entry name" value="METALLOPROTEASE PMBA"/>
    <property type="match status" value="1"/>
</dbReference>
<dbReference type="GO" id="GO:0005829">
    <property type="term" value="C:cytosol"/>
    <property type="evidence" value="ECO:0007669"/>
    <property type="project" value="TreeGrafter"/>
</dbReference>
<dbReference type="Proteomes" id="UP000257144">
    <property type="component" value="Unassembled WGS sequence"/>
</dbReference>
<dbReference type="GO" id="GO:0006508">
    <property type="term" value="P:proteolysis"/>
    <property type="evidence" value="ECO:0007669"/>
    <property type="project" value="InterPro"/>
</dbReference>
<dbReference type="PANTHER" id="PTHR43421">
    <property type="entry name" value="METALLOPROTEASE PMBA"/>
    <property type="match status" value="1"/>
</dbReference>
<dbReference type="InterPro" id="IPR047657">
    <property type="entry name" value="PmbA"/>
</dbReference>
<evidence type="ECO:0000259" key="3">
    <source>
        <dbReference type="Pfam" id="PF19289"/>
    </source>
</evidence>
<feature type="domain" description="Metalloprotease TldD/E N-terminal" evidence="2">
    <location>
        <begin position="19"/>
        <end position="83"/>
    </location>
</feature>
<protein>
    <submittedName>
        <fullName evidence="5">TldD/PmbA family protein</fullName>
    </submittedName>
</protein>
<dbReference type="InterPro" id="IPR045570">
    <property type="entry name" value="Metalloprtase-TldD/E_cen_dom"/>
</dbReference>
<dbReference type="Pfam" id="PF01523">
    <property type="entry name" value="PmbA_TldD_1st"/>
    <property type="match status" value="1"/>
</dbReference>